<geneLocation type="mitochondrion" evidence="1"/>
<proteinExistence type="predicted"/>
<keyword evidence="1" id="KW-0496">Mitochondrion</keyword>
<protein>
    <submittedName>
        <fullName evidence="1">Uncharacterized protein</fullName>
    </submittedName>
</protein>
<evidence type="ECO:0000313" key="1">
    <source>
        <dbReference type="EMBL" id="ART32078.1"/>
    </source>
</evidence>
<sequence>MEGLTTHSFSRIHTRHHSRVLEYAEWIDRQFFRMPPYLNKLNKTSVKKNSLSPFRCKDYVPSQRKYSPRKPIGKWRIVALASFLDPGSSGLGHTFHFWLTSKLRLRNLLKTRD</sequence>
<reference evidence="1" key="1">
    <citation type="submission" date="2017-03" db="EMBL/GenBank/DDBJ databases">
        <title>The mitochondrial genome of the carnivorous plant Utricularia reniformis (Lentibulariaceae): structure, comparative analysis and evolutionary landmarks.</title>
        <authorList>
            <person name="Silva S.R."/>
            <person name="Alvarenga D.O."/>
            <person name="Michael T.P."/>
            <person name="Miranda V.F.O."/>
            <person name="Varani A.M."/>
        </authorList>
    </citation>
    <scope>NUCLEOTIDE SEQUENCE</scope>
</reference>
<gene>
    <name evidence="1" type="ORF">AEK19_MT1911</name>
</gene>
<organism evidence="1">
    <name type="scientific">Utricularia reniformis</name>
    <dbReference type="NCBI Taxonomy" id="192314"/>
    <lineage>
        <taxon>Eukaryota</taxon>
        <taxon>Viridiplantae</taxon>
        <taxon>Streptophyta</taxon>
        <taxon>Embryophyta</taxon>
        <taxon>Tracheophyta</taxon>
        <taxon>Spermatophyta</taxon>
        <taxon>Magnoliopsida</taxon>
        <taxon>eudicotyledons</taxon>
        <taxon>Gunneridae</taxon>
        <taxon>Pentapetalae</taxon>
        <taxon>asterids</taxon>
        <taxon>lamiids</taxon>
        <taxon>Lamiales</taxon>
        <taxon>Lentibulariaceae</taxon>
        <taxon>Utricularia</taxon>
    </lineage>
</organism>
<dbReference type="AlphaFoldDB" id="A0A1Y0B3V7"/>
<accession>A0A1Y0B3V7</accession>
<name>A0A1Y0B3V7_9LAMI</name>
<dbReference type="EMBL" id="KY774314">
    <property type="protein sequence ID" value="ART32078.1"/>
    <property type="molecule type" value="Genomic_DNA"/>
</dbReference>